<organism evidence="2 3">
    <name type="scientific">Kaustia mangrovi</name>
    <dbReference type="NCBI Taxonomy" id="2593653"/>
    <lineage>
        <taxon>Bacteria</taxon>
        <taxon>Pseudomonadati</taxon>
        <taxon>Pseudomonadota</taxon>
        <taxon>Alphaproteobacteria</taxon>
        <taxon>Hyphomicrobiales</taxon>
        <taxon>Parvibaculaceae</taxon>
        <taxon>Kaustia</taxon>
    </lineage>
</organism>
<dbReference type="InterPro" id="IPR006311">
    <property type="entry name" value="TAT_signal"/>
</dbReference>
<dbReference type="Gene3D" id="3.40.190.10">
    <property type="entry name" value="Periplasmic binding protein-like II"/>
    <property type="match status" value="2"/>
</dbReference>
<reference evidence="2 3" key="1">
    <citation type="submission" date="2020-06" db="EMBL/GenBank/DDBJ databases">
        <title>Genome sequence of 2 isolates from Red Sea Mangroves.</title>
        <authorList>
            <person name="Sefrji F."/>
            <person name="Michoud G."/>
            <person name="Merlino G."/>
            <person name="Daffonchio D."/>
        </authorList>
    </citation>
    <scope>NUCLEOTIDE SEQUENCE [LARGE SCALE GENOMIC DNA]</scope>
    <source>
        <strain evidence="2 3">R1DC25</strain>
    </source>
</reference>
<evidence type="ECO:0000256" key="1">
    <source>
        <dbReference type="ARBA" id="ARBA00022764"/>
    </source>
</evidence>
<keyword evidence="3" id="KW-1185">Reference proteome</keyword>
<dbReference type="RefSeq" id="WP_213161474.1">
    <property type="nucleotide sequence ID" value="NZ_CP058214.1"/>
</dbReference>
<accession>A0A7S8C664</accession>
<evidence type="ECO:0000313" key="2">
    <source>
        <dbReference type="EMBL" id="QPC44109.1"/>
    </source>
</evidence>
<gene>
    <name evidence="2" type="ORF">HW532_16260</name>
</gene>
<dbReference type="SUPFAM" id="SSF53850">
    <property type="entry name" value="Periplasmic binding protein-like II"/>
    <property type="match status" value="1"/>
</dbReference>
<dbReference type="Pfam" id="PF13416">
    <property type="entry name" value="SBP_bac_8"/>
    <property type="match status" value="1"/>
</dbReference>
<dbReference type="EMBL" id="CP058214">
    <property type="protein sequence ID" value="QPC44109.1"/>
    <property type="molecule type" value="Genomic_DNA"/>
</dbReference>
<protein>
    <submittedName>
        <fullName evidence="2">ABC transporter substrate-binding protein</fullName>
    </submittedName>
</protein>
<dbReference type="Proteomes" id="UP000593594">
    <property type="component" value="Chromosome"/>
</dbReference>
<dbReference type="PROSITE" id="PS51318">
    <property type="entry name" value="TAT"/>
    <property type="match status" value="1"/>
</dbReference>
<evidence type="ECO:0000313" key="3">
    <source>
        <dbReference type="Proteomes" id="UP000593594"/>
    </source>
</evidence>
<dbReference type="InterPro" id="IPR006059">
    <property type="entry name" value="SBP"/>
</dbReference>
<dbReference type="CDD" id="cd13589">
    <property type="entry name" value="PBP2_polyamine_RpCGA009"/>
    <property type="match status" value="1"/>
</dbReference>
<name>A0A7S8C664_9HYPH</name>
<dbReference type="KEGG" id="kmn:HW532_16260"/>
<keyword evidence="1" id="KW-0574">Periplasm</keyword>
<proteinExistence type="predicted"/>
<dbReference type="AlphaFoldDB" id="A0A7S8C664"/>
<sequence length="374" mass="40891">MTGKTINDDLIDLARQEVAKGRMGRRDFVRLCLAAGIAPVAASSGLFSARDALAQANEIVLANFGGDAVKAMGEAWGEPFTADTGTPVIVDGATPLAGKIKAMVESGNVVWDVCDGDGFLCNQLGFQDLLDEVDYSIVDKSMVRDGWAYQHGIANYTYSFVLAYDKTLFPDRPPTYKDFFDTKTYPGKRTMWKYQMGAMEACLLADGVPPEELYPADVDRAIAKAKTLGDDLIFWESGASSQQMLMTGEVVMGNIWNTRSSVLERDTDGRITWTWNDGLFCHSSFVMPKGHKAGAEITNKFLASSLIPERQIELLKLLGNGPSNPAASAMLKGDLVRIDPGHPDNVAKQVTRSEAWYEKNYDDALAKWLDGISS</sequence>